<organism evidence="2 3">
    <name type="scientific">Parastrongyloides trichosuri</name>
    <name type="common">Possum-specific nematode worm</name>
    <dbReference type="NCBI Taxonomy" id="131310"/>
    <lineage>
        <taxon>Eukaryota</taxon>
        <taxon>Metazoa</taxon>
        <taxon>Ecdysozoa</taxon>
        <taxon>Nematoda</taxon>
        <taxon>Chromadorea</taxon>
        <taxon>Rhabditida</taxon>
        <taxon>Tylenchina</taxon>
        <taxon>Panagrolaimomorpha</taxon>
        <taxon>Strongyloidoidea</taxon>
        <taxon>Strongyloididae</taxon>
        <taxon>Parastrongyloides</taxon>
    </lineage>
</organism>
<dbReference type="Proteomes" id="UP000038045">
    <property type="component" value="Unplaced"/>
</dbReference>
<feature type="transmembrane region" description="Helical" evidence="1">
    <location>
        <begin position="20"/>
        <end position="41"/>
    </location>
</feature>
<reference evidence="3" key="1">
    <citation type="submission" date="2017-02" db="UniProtKB">
        <authorList>
            <consortium name="WormBaseParasite"/>
        </authorList>
    </citation>
    <scope>IDENTIFICATION</scope>
</reference>
<keyword evidence="1" id="KW-0812">Transmembrane</keyword>
<keyword evidence="1" id="KW-0472">Membrane</keyword>
<dbReference type="AlphaFoldDB" id="A0A0N4Z4W2"/>
<feature type="transmembrane region" description="Helical" evidence="1">
    <location>
        <begin position="53"/>
        <end position="74"/>
    </location>
</feature>
<dbReference type="WBParaSite" id="PTRK_0000202900.1">
    <property type="protein sequence ID" value="PTRK_0000202900.1"/>
    <property type="gene ID" value="PTRK_0000202900"/>
</dbReference>
<protein>
    <submittedName>
        <fullName evidence="3">G_PROTEIN_RECEP_F1_2 domain-containing protein</fullName>
    </submittedName>
</protein>
<keyword evidence="2" id="KW-1185">Reference proteome</keyword>
<evidence type="ECO:0000256" key="1">
    <source>
        <dbReference type="SAM" id="Phobius"/>
    </source>
</evidence>
<keyword evidence="1" id="KW-1133">Transmembrane helix</keyword>
<name>A0A0N4Z4W2_PARTI</name>
<accession>A0A0N4Z4W2</accession>
<evidence type="ECO:0000313" key="2">
    <source>
        <dbReference type="Proteomes" id="UP000038045"/>
    </source>
</evidence>
<evidence type="ECO:0000313" key="3">
    <source>
        <dbReference type="WBParaSite" id="PTRK_0000202900.1"/>
    </source>
</evidence>
<sequence length="109" mass="12497">MYLFTKTFLSNCPDEEYCYVITILGVIVLIVQISVSVLLLREWKTTKSPYTKFLAIVRTLHIFYTLLAMVIGGFRTFLPRLTVICYGLIRYVDDIGCGLSFVGLILHNH</sequence>
<proteinExistence type="predicted"/>